<proteinExistence type="predicted"/>
<dbReference type="AlphaFoldDB" id="A0A915F0S0"/>
<reference evidence="3" key="1">
    <citation type="submission" date="2022-11" db="UniProtKB">
        <authorList>
            <consortium name="WormBaseParasite"/>
        </authorList>
    </citation>
    <scope>IDENTIFICATION</scope>
</reference>
<dbReference type="Proteomes" id="UP000887562">
    <property type="component" value="Unplaced"/>
</dbReference>
<evidence type="ECO:0000313" key="3">
    <source>
        <dbReference type="WBParaSite" id="maker-E.canG7_contigs_8900-snap-gene-0.0-mRNA-1"/>
    </source>
</evidence>
<keyword evidence="2" id="KW-1185">Reference proteome</keyword>
<evidence type="ECO:0000256" key="1">
    <source>
        <dbReference type="SAM" id="Phobius"/>
    </source>
</evidence>
<dbReference type="WBParaSite" id="maker-E.canG7_contigs_8900-snap-gene-0.0-mRNA-1">
    <property type="protein sequence ID" value="maker-E.canG7_contigs_8900-snap-gene-0.0-mRNA-1"/>
    <property type="gene ID" value="EcG7_10540"/>
</dbReference>
<organism evidence="2 3">
    <name type="scientific">Echinococcus canadensis</name>
    <dbReference type="NCBI Taxonomy" id="519352"/>
    <lineage>
        <taxon>Eukaryota</taxon>
        <taxon>Metazoa</taxon>
        <taxon>Spiralia</taxon>
        <taxon>Lophotrochozoa</taxon>
        <taxon>Platyhelminthes</taxon>
        <taxon>Cestoda</taxon>
        <taxon>Eucestoda</taxon>
        <taxon>Cyclophyllidea</taxon>
        <taxon>Taeniidae</taxon>
        <taxon>Echinococcus</taxon>
        <taxon>Echinococcus canadensis group</taxon>
    </lineage>
</organism>
<protein>
    <submittedName>
        <fullName evidence="3">Uncharacterized protein</fullName>
    </submittedName>
</protein>
<sequence length="136" mass="15476">MRALMIKSTHGQQHSPVRRKRSRYMAAHLHELSGLAYLSLCCFHTYMHVCIHQLFPLFLLLFCFILLELMPHVPLNPNVCSSSTPTEAINELTGESSNITAVIIYKLAVCIIGERSQLCKLPSIPHQHQHHPHPPH</sequence>
<keyword evidence="1" id="KW-1133">Transmembrane helix</keyword>
<accession>A0A915F0S0</accession>
<keyword evidence="1" id="KW-0812">Transmembrane</keyword>
<name>A0A915F0S0_9CEST</name>
<keyword evidence="1" id="KW-0472">Membrane</keyword>
<evidence type="ECO:0000313" key="2">
    <source>
        <dbReference type="Proteomes" id="UP000887562"/>
    </source>
</evidence>
<feature type="transmembrane region" description="Helical" evidence="1">
    <location>
        <begin position="46"/>
        <end position="67"/>
    </location>
</feature>